<dbReference type="InterPro" id="IPR036748">
    <property type="entry name" value="MTH938-like_sf"/>
</dbReference>
<gene>
    <name evidence="1" type="ORF">J2W36_002213</name>
</gene>
<name>A0ABT9S9B7_9BURK</name>
<comment type="caution">
    <text evidence="1">The sequence shown here is derived from an EMBL/GenBank/DDBJ whole genome shotgun (WGS) entry which is preliminary data.</text>
</comment>
<dbReference type="InterPro" id="IPR007523">
    <property type="entry name" value="NDUFAF3/AAMDC"/>
</dbReference>
<evidence type="ECO:0000313" key="1">
    <source>
        <dbReference type="EMBL" id="MDP9899962.1"/>
    </source>
</evidence>
<keyword evidence="2" id="KW-1185">Reference proteome</keyword>
<sequence length="137" mass="14898">MTTVPNTLSMKLQPDRPDVQTVTAHGPGWLAVNNEKIHSSVVIGSNGERFAWDCADFSSLEARHFAQLAELGAEMVIFGSGSRIRFPQPVWLQPLMARRIGLETMDTAAACRTYNILAGEGRHVLAALLIEQPAAGK</sequence>
<dbReference type="CDD" id="cd05560">
    <property type="entry name" value="Xcc1710_like"/>
    <property type="match status" value="1"/>
</dbReference>
<evidence type="ECO:0000313" key="2">
    <source>
        <dbReference type="Proteomes" id="UP001226867"/>
    </source>
</evidence>
<evidence type="ECO:0008006" key="3">
    <source>
        <dbReference type="Google" id="ProtNLM"/>
    </source>
</evidence>
<proteinExistence type="predicted"/>
<dbReference type="Pfam" id="PF04430">
    <property type="entry name" value="DUF498"/>
    <property type="match status" value="1"/>
</dbReference>
<accession>A0ABT9S9B7</accession>
<dbReference type="SUPFAM" id="SSF64076">
    <property type="entry name" value="MTH938-like"/>
    <property type="match status" value="1"/>
</dbReference>
<dbReference type="PANTHER" id="PTHR21192">
    <property type="entry name" value="NUCLEAR PROTEIN E3-3"/>
    <property type="match status" value="1"/>
</dbReference>
<dbReference type="PANTHER" id="PTHR21192:SF2">
    <property type="entry name" value="NADH DEHYDROGENASE [UBIQUINONE] 1 ALPHA SUBCOMPLEX ASSEMBLY FACTOR 3"/>
    <property type="match status" value="1"/>
</dbReference>
<reference evidence="1 2" key="1">
    <citation type="submission" date="2023-07" db="EMBL/GenBank/DDBJ databases">
        <title>Sorghum-associated microbial communities from plants grown in Nebraska, USA.</title>
        <authorList>
            <person name="Schachtman D."/>
        </authorList>
    </citation>
    <scope>NUCLEOTIDE SEQUENCE [LARGE SCALE GENOMIC DNA]</scope>
    <source>
        <strain evidence="1 2">DS1607</strain>
    </source>
</reference>
<dbReference type="EMBL" id="JAUSRO010000006">
    <property type="protein sequence ID" value="MDP9899962.1"/>
    <property type="molecule type" value="Genomic_DNA"/>
</dbReference>
<organism evidence="1 2">
    <name type="scientific">Variovorax ginsengisoli</name>
    <dbReference type="NCBI Taxonomy" id="363844"/>
    <lineage>
        <taxon>Bacteria</taxon>
        <taxon>Pseudomonadati</taxon>
        <taxon>Pseudomonadota</taxon>
        <taxon>Betaproteobacteria</taxon>
        <taxon>Burkholderiales</taxon>
        <taxon>Comamonadaceae</taxon>
        <taxon>Variovorax</taxon>
    </lineage>
</organism>
<dbReference type="Gene3D" id="3.40.1230.10">
    <property type="entry name" value="MTH938-like"/>
    <property type="match status" value="1"/>
</dbReference>
<dbReference type="Proteomes" id="UP001226867">
    <property type="component" value="Unassembled WGS sequence"/>
</dbReference>
<protein>
    <recommendedName>
        <fullName evidence="3">Mth938-like domain-containing protein</fullName>
    </recommendedName>
</protein>